<organism evidence="4 5">
    <name type="scientific">Candidatus Viridilinea halotolerans</name>
    <dbReference type="NCBI Taxonomy" id="2491704"/>
    <lineage>
        <taxon>Bacteria</taxon>
        <taxon>Bacillati</taxon>
        <taxon>Chloroflexota</taxon>
        <taxon>Chloroflexia</taxon>
        <taxon>Chloroflexales</taxon>
        <taxon>Chloroflexineae</taxon>
        <taxon>Oscillochloridaceae</taxon>
        <taxon>Candidatus Viridilinea</taxon>
    </lineage>
</organism>
<evidence type="ECO:0000313" key="4">
    <source>
        <dbReference type="EMBL" id="RRR71278.1"/>
    </source>
</evidence>
<dbReference type="CDD" id="cd07302">
    <property type="entry name" value="CHD"/>
    <property type="match status" value="1"/>
</dbReference>
<dbReference type="Proteomes" id="UP000280307">
    <property type="component" value="Unassembled WGS sequence"/>
</dbReference>
<evidence type="ECO:0000313" key="5">
    <source>
        <dbReference type="Proteomes" id="UP000280307"/>
    </source>
</evidence>
<sequence>MQQDQSRQLLAPYLPVWLRERIGTPALQPGLVRSGPATILYADLSGFSRLTADFAAVPDGAERLHEVLNRCYAALVETIDAYEGDVVAIAGDALTAWWPDRLDVDLAQRCATAMLATMRALPVAQTPLGEVRLRLRIGVGGGWYMRC</sequence>
<gene>
    <name evidence="4" type="ORF">EI684_11800</name>
</gene>
<dbReference type="EMBL" id="RSAS01000461">
    <property type="protein sequence ID" value="RRR71278.1"/>
    <property type="molecule type" value="Genomic_DNA"/>
</dbReference>
<name>A0A426TZ72_9CHLR</name>
<dbReference type="GO" id="GO:0009190">
    <property type="term" value="P:cyclic nucleotide biosynthetic process"/>
    <property type="evidence" value="ECO:0007669"/>
    <property type="project" value="InterPro"/>
</dbReference>
<dbReference type="PANTHER" id="PTHR16305:SF28">
    <property type="entry name" value="GUANYLATE CYCLASE DOMAIN-CONTAINING PROTEIN"/>
    <property type="match status" value="1"/>
</dbReference>
<dbReference type="GO" id="GO:0035556">
    <property type="term" value="P:intracellular signal transduction"/>
    <property type="evidence" value="ECO:0007669"/>
    <property type="project" value="InterPro"/>
</dbReference>
<dbReference type="GO" id="GO:0004016">
    <property type="term" value="F:adenylate cyclase activity"/>
    <property type="evidence" value="ECO:0007669"/>
    <property type="project" value="UniProtKB-ARBA"/>
</dbReference>
<dbReference type="AlphaFoldDB" id="A0A426TZ72"/>
<proteinExistence type="predicted"/>
<evidence type="ECO:0000256" key="2">
    <source>
        <dbReference type="ARBA" id="ARBA00022840"/>
    </source>
</evidence>
<dbReference type="PANTHER" id="PTHR16305">
    <property type="entry name" value="TESTICULAR SOLUBLE ADENYLYL CYCLASE"/>
    <property type="match status" value="1"/>
</dbReference>
<reference evidence="4 5" key="1">
    <citation type="submission" date="2018-12" db="EMBL/GenBank/DDBJ databases">
        <title>Genome Sequence of Candidatus Viridilinea halotolerans isolated from saline sulfide-rich spring.</title>
        <authorList>
            <person name="Grouzdev D.S."/>
            <person name="Burganskaya E.I."/>
            <person name="Krutkina M.S."/>
            <person name="Sukhacheva M.V."/>
            <person name="Gorlenko V.M."/>
        </authorList>
    </citation>
    <scope>NUCLEOTIDE SEQUENCE [LARGE SCALE GENOMIC DNA]</scope>
    <source>
        <strain evidence="4">Chok-6</strain>
    </source>
</reference>
<dbReference type="GO" id="GO:0005524">
    <property type="term" value="F:ATP binding"/>
    <property type="evidence" value="ECO:0007669"/>
    <property type="project" value="UniProtKB-KW"/>
</dbReference>
<evidence type="ECO:0000256" key="1">
    <source>
        <dbReference type="ARBA" id="ARBA00022741"/>
    </source>
</evidence>
<dbReference type="Gene3D" id="3.30.70.1230">
    <property type="entry name" value="Nucleotide cyclase"/>
    <property type="match status" value="1"/>
</dbReference>
<dbReference type="SUPFAM" id="SSF55073">
    <property type="entry name" value="Nucleotide cyclase"/>
    <property type="match status" value="1"/>
</dbReference>
<dbReference type="Pfam" id="PF00211">
    <property type="entry name" value="Guanylate_cyc"/>
    <property type="match status" value="1"/>
</dbReference>
<accession>A0A426TZ72</accession>
<dbReference type="InterPro" id="IPR001054">
    <property type="entry name" value="A/G_cyclase"/>
</dbReference>
<feature type="domain" description="Guanylate cyclase" evidence="3">
    <location>
        <begin position="38"/>
        <end position="142"/>
    </location>
</feature>
<dbReference type="GO" id="GO:0005737">
    <property type="term" value="C:cytoplasm"/>
    <property type="evidence" value="ECO:0007669"/>
    <property type="project" value="TreeGrafter"/>
</dbReference>
<keyword evidence="2" id="KW-0067">ATP-binding</keyword>
<protein>
    <submittedName>
        <fullName evidence="4">Adenylate/guanylate cyclase domain-containing protein</fullName>
    </submittedName>
</protein>
<keyword evidence="1" id="KW-0547">Nucleotide-binding</keyword>
<dbReference type="InterPro" id="IPR029787">
    <property type="entry name" value="Nucleotide_cyclase"/>
</dbReference>
<dbReference type="PROSITE" id="PS50125">
    <property type="entry name" value="GUANYLATE_CYCLASE_2"/>
    <property type="match status" value="1"/>
</dbReference>
<comment type="caution">
    <text evidence="4">The sequence shown here is derived from an EMBL/GenBank/DDBJ whole genome shotgun (WGS) entry which is preliminary data.</text>
</comment>
<evidence type="ECO:0000259" key="3">
    <source>
        <dbReference type="PROSITE" id="PS50125"/>
    </source>
</evidence>